<dbReference type="EMBL" id="BKCJ011777573">
    <property type="protein sequence ID" value="GFD52073.1"/>
    <property type="molecule type" value="Genomic_DNA"/>
</dbReference>
<comment type="caution">
    <text evidence="2">The sequence shown here is derived from an EMBL/GenBank/DDBJ whole genome shotgun (WGS) entry which is preliminary data.</text>
</comment>
<gene>
    <name evidence="2" type="ORF">Tci_924042</name>
</gene>
<accession>A0A699WZ39</accession>
<organism evidence="2">
    <name type="scientific">Tanacetum cinerariifolium</name>
    <name type="common">Dalmatian daisy</name>
    <name type="synonym">Chrysanthemum cinerariifolium</name>
    <dbReference type="NCBI Taxonomy" id="118510"/>
    <lineage>
        <taxon>Eukaryota</taxon>
        <taxon>Viridiplantae</taxon>
        <taxon>Streptophyta</taxon>
        <taxon>Embryophyta</taxon>
        <taxon>Tracheophyta</taxon>
        <taxon>Spermatophyta</taxon>
        <taxon>Magnoliopsida</taxon>
        <taxon>eudicotyledons</taxon>
        <taxon>Gunneridae</taxon>
        <taxon>Pentapetalae</taxon>
        <taxon>asterids</taxon>
        <taxon>campanulids</taxon>
        <taxon>Asterales</taxon>
        <taxon>Asteraceae</taxon>
        <taxon>Asteroideae</taxon>
        <taxon>Anthemideae</taxon>
        <taxon>Anthemidinae</taxon>
        <taxon>Tanacetum</taxon>
    </lineage>
</organism>
<name>A0A699WZ39_TANCI</name>
<feature type="region of interest" description="Disordered" evidence="1">
    <location>
        <begin position="78"/>
        <end position="104"/>
    </location>
</feature>
<evidence type="ECO:0000256" key="1">
    <source>
        <dbReference type="SAM" id="MobiDB-lite"/>
    </source>
</evidence>
<dbReference type="AlphaFoldDB" id="A0A699WZ39"/>
<protein>
    <submittedName>
        <fullName evidence="2">Uncharacterized protein</fullName>
    </submittedName>
</protein>
<evidence type="ECO:0000313" key="2">
    <source>
        <dbReference type="EMBL" id="GFD52073.1"/>
    </source>
</evidence>
<sequence>MAPMPGKVAVVPKLGELVAANDDDGDDDDDQGGDDAGHSDEGGQAVIGSVALVDRSEANRNADGSLKNPGYPFWIGGMESTVGQRPPTPPLDMLDSAKAQALRD</sequence>
<proteinExistence type="predicted"/>
<feature type="region of interest" description="Disordered" evidence="1">
    <location>
        <begin position="13"/>
        <end position="46"/>
    </location>
</feature>
<reference evidence="2" key="1">
    <citation type="journal article" date="2019" name="Sci. Rep.">
        <title>Draft genome of Tanacetum cinerariifolium, the natural source of mosquito coil.</title>
        <authorList>
            <person name="Yamashiro T."/>
            <person name="Shiraishi A."/>
            <person name="Satake H."/>
            <person name="Nakayama K."/>
        </authorList>
    </citation>
    <scope>NUCLEOTIDE SEQUENCE</scope>
</reference>
<feature type="non-terminal residue" evidence="2">
    <location>
        <position position="104"/>
    </location>
</feature>
<feature type="compositionally biased region" description="Acidic residues" evidence="1">
    <location>
        <begin position="21"/>
        <end position="33"/>
    </location>
</feature>